<name>A0ACB9LZU3_BAUVA</name>
<protein>
    <submittedName>
        <fullName evidence="1">Uncharacterized protein</fullName>
    </submittedName>
</protein>
<organism evidence="1 2">
    <name type="scientific">Bauhinia variegata</name>
    <name type="common">Purple orchid tree</name>
    <name type="synonym">Phanera variegata</name>
    <dbReference type="NCBI Taxonomy" id="167791"/>
    <lineage>
        <taxon>Eukaryota</taxon>
        <taxon>Viridiplantae</taxon>
        <taxon>Streptophyta</taxon>
        <taxon>Embryophyta</taxon>
        <taxon>Tracheophyta</taxon>
        <taxon>Spermatophyta</taxon>
        <taxon>Magnoliopsida</taxon>
        <taxon>eudicotyledons</taxon>
        <taxon>Gunneridae</taxon>
        <taxon>Pentapetalae</taxon>
        <taxon>rosids</taxon>
        <taxon>fabids</taxon>
        <taxon>Fabales</taxon>
        <taxon>Fabaceae</taxon>
        <taxon>Cercidoideae</taxon>
        <taxon>Cercideae</taxon>
        <taxon>Bauhiniinae</taxon>
        <taxon>Bauhinia</taxon>
    </lineage>
</organism>
<evidence type="ECO:0000313" key="2">
    <source>
        <dbReference type="Proteomes" id="UP000828941"/>
    </source>
</evidence>
<proteinExistence type="predicted"/>
<gene>
    <name evidence="1" type="ORF">L6164_025071</name>
</gene>
<evidence type="ECO:0000313" key="1">
    <source>
        <dbReference type="EMBL" id="KAI4317178.1"/>
    </source>
</evidence>
<dbReference type="Proteomes" id="UP000828941">
    <property type="component" value="Chromosome 10"/>
</dbReference>
<keyword evidence="2" id="KW-1185">Reference proteome</keyword>
<sequence>MVGEVGWPTDGIQYANSSKSIDGKQERNGTPLRPGDIDIYLFSLSDEDSKSIAPGNFERHWGIFRYDGKPKFAIDFSG</sequence>
<reference evidence="1 2" key="1">
    <citation type="journal article" date="2022" name="DNA Res.">
        <title>Chromosomal-level genome assembly of the orchid tree Bauhinia variegata (Leguminosae; Cercidoideae) supports the allotetraploid origin hypothesis of Bauhinia.</title>
        <authorList>
            <person name="Zhong Y."/>
            <person name="Chen Y."/>
            <person name="Zheng D."/>
            <person name="Pang J."/>
            <person name="Liu Y."/>
            <person name="Luo S."/>
            <person name="Meng S."/>
            <person name="Qian L."/>
            <person name="Wei D."/>
            <person name="Dai S."/>
            <person name="Zhou R."/>
        </authorList>
    </citation>
    <scope>NUCLEOTIDE SEQUENCE [LARGE SCALE GENOMIC DNA]</scope>
    <source>
        <strain evidence="1">BV-YZ2020</strain>
    </source>
</reference>
<dbReference type="EMBL" id="CM039435">
    <property type="protein sequence ID" value="KAI4317178.1"/>
    <property type="molecule type" value="Genomic_DNA"/>
</dbReference>
<comment type="caution">
    <text evidence="1">The sequence shown here is derived from an EMBL/GenBank/DDBJ whole genome shotgun (WGS) entry which is preliminary data.</text>
</comment>
<accession>A0ACB9LZU3</accession>